<dbReference type="PANTHER" id="PTHR43734">
    <property type="entry name" value="PHYTOENE DESATURASE"/>
    <property type="match status" value="1"/>
</dbReference>
<dbReference type="STRING" id="1895771.BGO89_08240"/>
<dbReference type="Pfam" id="PF01593">
    <property type="entry name" value="Amino_oxidase"/>
    <property type="match status" value="1"/>
</dbReference>
<dbReference type="InterPro" id="IPR008150">
    <property type="entry name" value="Phytoene_DH_bac_CS"/>
</dbReference>
<evidence type="ECO:0000313" key="7">
    <source>
        <dbReference type="EMBL" id="OJX59972.1"/>
    </source>
</evidence>
<dbReference type="PANTHER" id="PTHR43734:SF1">
    <property type="entry name" value="PHYTOENE DESATURASE"/>
    <property type="match status" value="1"/>
</dbReference>
<dbReference type="PROSITE" id="PS00982">
    <property type="entry name" value="PHYTOENE_DH"/>
    <property type="match status" value="1"/>
</dbReference>
<dbReference type="Proteomes" id="UP000184233">
    <property type="component" value="Unassembled WGS sequence"/>
</dbReference>
<evidence type="ECO:0000256" key="1">
    <source>
        <dbReference type="ARBA" id="ARBA00004829"/>
    </source>
</evidence>
<dbReference type="PRINTS" id="PR00419">
    <property type="entry name" value="ADXRDTASE"/>
</dbReference>
<dbReference type="NCBIfam" id="TIGR02734">
    <property type="entry name" value="crtI_fam"/>
    <property type="match status" value="1"/>
</dbReference>
<keyword evidence="3 5" id="KW-0125">Carotenoid biosynthesis</keyword>
<dbReference type="InterPro" id="IPR014105">
    <property type="entry name" value="Carotenoid/retinoid_OxRdtase"/>
</dbReference>
<accession>A0A1M3L3N3</accession>
<protein>
    <submittedName>
        <fullName evidence="7">Phytoene desaturase</fullName>
    </submittedName>
</protein>
<evidence type="ECO:0000256" key="2">
    <source>
        <dbReference type="ARBA" id="ARBA00006046"/>
    </source>
</evidence>
<dbReference type="GO" id="GO:0016627">
    <property type="term" value="F:oxidoreductase activity, acting on the CH-CH group of donors"/>
    <property type="evidence" value="ECO:0007669"/>
    <property type="project" value="UniProtKB-ARBA"/>
</dbReference>
<feature type="domain" description="Amine oxidase" evidence="6">
    <location>
        <begin position="19"/>
        <end position="490"/>
    </location>
</feature>
<keyword evidence="4 5" id="KW-0560">Oxidoreductase</keyword>
<dbReference type="AlphaFoldDB" id="A0A1M3L3N3"/>
<dbReference type="GO" id="GO:0016117">
    <property type="term" value="P:carotenoid biosynthetic process"/>
    <property type="evidence" value="ECO:0007669"/>
    <property type="project" value="UniProtKB-KW"/>
</dbReference>
<proteinExistence type="inferred from homology"/>
<evidence type="ECO:0000256" key="3">
    <source>
        <dbReference type="ARBA" id="ARBA00022746"/>
    </source>
</evidence>
<comment type="pathway">
    <text evidence="1 5">Carotenoid biosynthesis.</text>
</comment>
<comment type="similarity">
    <text evidence="2 5">Belongs to the carotenoid/retinoid oxidoreductase family.</text>
</comment>
<dbReference type="SUPFAM" id="SSF51905">
    <property type="entry name" value="FAD/NAD(P)-binding domain"/>
    <property type="match status" value="1"/>
</dbReference>
<reference evidence="7 8" key="1">
    <citation type="submission" date="2016-09" db="EMBL/GenBank/DDBJ databases">
        <title>Genome-resolved meta-omics ties microbial dynamics to process performance in biotechnology for thiocyanate degradation.</title>
        <authorList>
            <person name="Kantor R.S."/>
            <person name="Huddy R.J."/>
            <person name="Iyer R."/>
            <person name="Thomas B.C."/>
            <person name="Brown C.T."/>
            <person name="Anantharaman K."/>
            <person name="Tringe S."/>
            <person name="Hettich R.L."/>
            <person name="Harrison S.T."/>
            <person name="Banfield J.F."/>
        </authorList>
    </citation>
    <scope>NUCLEOTIDE SEQUENCE [LARGE SCALE GENOMIC DNA]</scope>
    <source>
        <strain evidence="7">59-99</strain>
    </source>
</reference>
<gene>
    <name evidence="7" type="ORF">BGO89_08240</name>
</gene>
<evidence type="ECO:0000313" key="8">
    <source>
        <dbReference type="Proteomes" id="UP000184233"/>
    </source>
</evidence>
<organism evidence="7 8">
    <name type="scientific">Candidatus Kapaibacterium thiocyanatum</name>
    <dbReference type="NCBI Taxonomy" id="1895771"/>
    <lineage>
        <taxon>Bacteria</taxon>
        <taxon>Pseudomonadati</taxon>
        <taxon>Candidatus Kapaibacteriota</taxon>
        <taxon>Candidatus Kapaibacteriia</taxon>
        <taxon>Candidatus Kapaibacteriales</taxon>
        <taxon>Candidatus Kapaibacteriaceae</taxon>
        <taxon>Candidatus Kapaibacterium</taxon>
    </lineage>
</organism>
<sequence length="511" mass="58075">MRKPSKKIVIVGAGPGGTAAAMLLAHRGFDVHVYERNDAIGGRTGEVRMGDYRFDLGPTFLMMKFLLDELFEETGRSASDYLTFQRLEPMYDLVFADRRMMVYDDKVRMREAIEACFPGEGEGLQRFLDREQERFRVLYPCLQRDYASLTSYVSVALLKAFPQIALGRSLYDVLSDYFQSEDLRLAFTFQSKYLGMAPWECPGLFGMIPYVEHAYGVFHVHGGLNRIPSALAQVATEAGATFHLSSPVRQVVLDGRAVRGIELESGERVMADEVILNADFGYAMQRLFPPGYLRKYAPKQMEQRSFSCSTFMLYLGVDRLYPAEHHTIIFAEDYRRNLTDIGRHIHTEDDISVYVRNASINDPSLAPEGHSSLYVLAPVSNNRADVNWDEAKGRFRERVLDILERRGGFPDLRSHIVTETMITPWDWDRKQNVHLGATFNMGHSMGQLLYFRPHNKFEEADNCYLVGGGTHPGSGLPTIFESARISSNLICDKYGVPYARPRSYDEIHQDG</sequence>
<dbReference type="InterPro" id="IPR002937">
    <property type="entry name" value="Amino_oxidase"/>
</dbReference>
<comment type="caution">
    <text evidence="7">The sequence shown here is derived from an EMBL/GenBank/DDBJ whole genome shotgun (WGS) entry which is preliminary data.</text>
</comment>
<evidence type="ECO:0000256" key="4">
    <source>
        <dbReference type="ARBA" id="ARBA00023002"/>
    </source>
</evidence>
<evidence type="ECO:0000256" key="5">
    <source>
        <dbReference type="RuleBase" id="RU362075"/>
    </source>
</evidence>
<evidence type="ECO:0000259" key="6">
    <source>
        <dbReference type="Pfam" id="PF01593"/>
    </source>
</evidence>
<dbReference type="EMBL" id="MKVH01000008">
    <property type="protein sequence ID" value="OJX59972.1"/>
    <property type="molecule type" value="Genomic_DNA"/>
</dbReference>
<dbReference type="Gene3D" id="3.50.50.60">
    <property type="entry name" value="FAD/NAD(P)-binding domain"/>
    <property type="match status" value="2"/>
</dbReference>
<dbReference type="InterPro" id="IPR036188">
    <property type="entry name" value="FAD/NAD-bd_sf"/>
</dbReference>
<name>A0A1M3L3N3_9BACT</name>